<evidence type="ECO:0000313" key="3">
    <source>
        <dbReference type="Proteomes" id="UP000504632"/>
    </source>
</evidence>
<dbReference type="InterPro" id="IPR021025">
    <property type="entry name" value="Fanconi_anaemia_gr_E_prot_C"/>
</dbReference>
<feature type="domain" description="Fanconi Anaemia group E protein C-terminal" evidence="2">
    <location>
        <begin position="261"/>
        <end position="510"/>
    </location>
</feature>
<dbReference type="RefSeq" id="XP_030641074.1">
    <property type="nucleotide sequence ID" value="XM_030785214.1"/>
</dbReference>
<name>A0A6J2W9Q4_CHACN</name>
<dbReference type="InParanoid" id="A0A6J2W9Q4"/>
<dbReference type="Pfam" id="PF11510">
    <property type="entry name" value="FA_FANCE"/>
    <property type="match status" value="1"/>
</dbReference>
<dbReference type="PANTHER" id="PTHR32094">
    <property type="entry name" value="FANCONI ANEMIA GROUP E PROTEIN"/>
    <property type="match status" value="1"/>
</dbReference>
<dbReference type="Proteomes" id="UP000504632">
    <property type="component" value="Chromosome 9"/>
</dbReference>
<proteinExistence type="predicted"/>
<dbReference type="PANTHER" id="PTHR32094:SF5">
    <property type="entry name" value="FANCONI ANEMIA GROUP E PROTEIN"/>
    <property type="match status" value="1"/>
</dbReference>
<feature type="compositionally biased region" description="Polar residues" evidence="1">
    <location>
        <begin position="234"/>
        <end position="256"/>
    </location>
</feature>
<sequence length="514" mass="56780">MDVKGLLSRFDGRSRLLAHSLLSGVAGARSALTVLNRQRSSDPDFSLSFLLETLCQDEACLDDGKQTLTTKPLVCMFSEAFKRNLLCFLHLNGPALPRDSVLRLIRCLSQEANQNPWIRALIYQLHNDIGELTRETPLTPQCRERLKGLCDRFKDIQGKGRWASCFDGQATTLSAHGQEGTLDVESKKRKSQTVDLDVEGDAQQSKRMRMDQLSPKGYADSDGLVEDVEVPEKSPSQQADNGPTVESSTAFQSSTEDSLKELPNHVKAVVPLIKELLESEMEWDESAGSVLRVLNECDSAQAEVLCGMLGLSEAPERTLPQFCSCLLALTPDLSHSTAAVIIKNLLLDKVLSLTEPASRCLVTAATSLCSRYPRPACQTLIEPIIQGGHTGTAQAELLCRLIEDCFEPHHRLLVFQMILIGSWNEGVLSIIHALLDSKLELSEEIFSLFIDQLSSQSSHFTKSMKFAKMTLTILTKYQSNVNATSKHTLSCCLSSNETFLKKSLQAALNRICHL</sequence>
<dbReference type="GO" id="GO:0036297">
    <property type="term" value="P:interstrand cross-link repair"/>
    <property type="evidence" value="ECO:0007669"/>
    <property type="project" value="InterPro"/>
</dbReference>
<evidence type="ECO:0000313" key="4">
    <source>
        <dbReference type="RefSeq" id="XP_030641074.1"/>
    </source>
</evidence>
<dbReference type="CDD" id="cd07439">
    <property type="entry name" value="FANCE_c-term"/>
    <property type="match status" value="1"/>
</dbReference>
<accession>A0A6J2W9Q4</accession>
<feature type="region of interest" description="Disordered" evidence="1">
    <location>
        <begin position="177"/>
        <end position="259"/>
    </location>
</feature>
<reference evidence="4" key="1">
    <citation type="submission" date="2025-08" db="UniProtKB">
        <authorList>
            <consortium name="RefSeq"/>
        </authorList>
    </citation>
    <scope>IDENTIFICATION</scope>
</reference>
<evidence type="ECO:0000256" key="1">
    <source>
        <dbReference type="SAM" id="MobiDB-lite"/>
    </source>
</evidence>
<dbReference type="Gene3D" id="1.25.40.480">
    <property type="match status" value="1"/>
</dbReference>
<dbReference type="InterPro" id="IPR039685">
    <property type="entry name" value="FANCE"/>
</dbReference>
<protein>
    <submittedName>
        <fullName evidence="4">Fanconi anemia group E protein</fullName>
    </submittedName>
</protein>
<gene>
    <name evidence="4" type="primary">fance</name>
</gene>
<dbReference type="AlphaFoldDB" id="A0A6J2W9Q4"/>
<organism evidence="3 4">
    <name type="scientific">Chanos chanos</name>
    <name type="common">Milkfish</name>
    <name type="synonym">Mugil chanos</name>
    <dbReference type="NCBI Taxonomy" id="29144"/>
    <lineage>
        <taxon>Eukaryota</taxon>
        <taxon>Metazoa</taxon>
        <taxon>Chordata</taxon>
        <taxon>Craniata</taxon>
        <taxon>Vertebrata</taxon>
        <taxon>Euteleostomi</taxon>
        <taxon>Actinopterygii</taxon>
        <taxon>Neopterygii</taxon>
        <taxon>Teleostei</taxon>
        <taxon>Ostariophysi</taxon>
        <taxon>Gonorynchiformes</taxon>
        <taxon>Chanidae</taxon>
        <taxon>Chanos</taxon>
    </lineage>
</organism>
<dbReference type="GO" id="GO:0043240">
    <property type="term" value="C:Fanconi anaemia nuclear complex"/>
    <property type="evidence" value="ECO:0007669"/>
    <property type="project" value="InterPro"/>
</dbReference>
<keyword evidence="3" id="KW-1185">Reference proteome</keyword>
<dbReference type="OrthoDB" id="2449818at2759"/>
<dbReference type="GeneID" id="115821386"/>
<evidence type="ECO:0000259" key="2">
    <source>
        <dbReference type="Pfam" id="PF11510"/>
    </source>
</evidence>
<dbReference type="CTD" id="2178"/>